<dbReference type="InterPro" id="IPR003856">
    <property type="entry name" value="LPS_length_determ_N"/>
</dbReference>
<dbReference type="RefSeq" id="WP_394481432.1">
    <property type="nucleotide sequence ID" value="NZ_JBIGHV010000007.1"/>
</dbReference>
<evidence type="ECO:0000256" key="7">
    <source>
        <dbReference type="SAM" id="Phobius"/>
    </source>
</evidence>
<evidence type="ECO:0000256" key="3">
    <source>
        <dbReference type="ARBA" id="ARBA00022692"/>
    </source>
</evidence>
<dbReference type="Pfam" id="PF02706">
    <property type="entry name" value="Wzz"/>
    <property type="match status" value="1"/>
</dbReference>
<protein>
    <submittedName>
        <fullName evidence="9">GumC family protein</fullName>
    </submittedName>
</protein>
<feature type="transmembrane region" description="Helical" evidence="7">
    <location>
        <begin position="346"/>
        <end position="365"/>
    </location>
</feature>
<comment type="caution">
    <text evidence="9">The sequence shown here is derived from an EMBL/GenBank/DDBJ whole genome shotgun (WGS) entry which is preliminary data.</text>
</comment>
<evidence type="ECO:0000256" key="1">
    <source>
        <dbReference type="ARBA" id="ARBA00004651"/>
    </source>
</evidence>
<keyword evidence="6" id="KW-0175">Coiled coil</keyword>
<dbReference type="InterPro" id="IPR050445">
    <property type="entry name" value="Bact_polysacc_biosynth/exp"/>
</dbReference>
<evidence type="ECO:0000256" key="2">
    <source>
        <dbReference type="ARBA" id="ARBA00022475"/>
    </source>
</evidence>
<comment type="subcellular location">
    <subcellularLocation>
        <location evidence="1">Cell membrane</location>
        <topology evidence="1">Multi-pass membrane protein</topology>
    </subcellularLocation>
</comment>
<keyword evidence="3 7" id="KW-0812">Transmembrane</keyword>
<dbReference type="PANTHER" id="PTHR32309:SF13">
    <property type="entry name" value="FERRIC ENTEROBACTIN TRANSPORT PROTEIN FEPE"/>
    <property type="match status" value="1"/>
</dbReference>
<keyword evidence="4 7" id="KW-1133">Transmembrane helix</keyword>
<evidence type="ECO:0000256" key="6">
    <source>
        <dbReference type="SAM" id="Coils"/>
    </source>
</evidence>
<keyword evidence="2" id="KW-1003">Cell membrane</keyword>
<keyword evidence="5 7" id="KW-0472">Membrane</keyword>
<evidence type="ECO:0000259" key="8">
    <source>
        <dbReference type="Pfam" id="PF02706"/>
    </source>
</evidence>
<dbReference type="EMBL" id="JBIGHV010000007">
    <property type="protein sequence ID" value="MFG6431949.1"/>
    <property type="molecule type" value="Genomic_DNA"/>
</dbReference>
<feature type="domain" description="Polysaccharide chain length determinant N-terminal" evidence="8">
    <location>
        <begin position="23"/>
        <end position="119"/>
    </location>
</feature>
<feature type="coiled-coil region" evidence="6">
    <location>
        <begin position="186"/>
        <end position="213"/>
    </location>
</feature>
<evidence type="ECO:0000313" key="10">
    <source>
        <dbReference type="Proteomes" id="UP001606210"/>
    </source>
</evidence>
<dbReference type="Proteomes" id="UP001606210">
    <property type="component" value="Unassembled WGS sequence"/>
</dbReference>
<evidence type="ECO:0000256" key="4">
    <source>
        <dbReference type="ARBA" id="ARBA00022989"/>
    </source>
</evidence>
<evidence type="ECO:0000256" key="5">
    <source>
        <dbReference type="ARBA" id="ARBA00023136"/>
    </source>
</evidence>
<evidence type="ECO:0000313" key="9">
    <source>
        <dbReference type="EMBL" id="MFG6431949.1"/>
    </source>
</evidence>
<name>A0ABW7F779_9BURK</name>
<dbReference type="PANTHER" id="PTHR32309">
    <property type="entry name" value="TYROSINE-PROTEIN KINASE"/>
    <property type="match status" value="1"/>
</dbReference>
<reference evidence="9 10" key="1">
    <citation type="submission" date="2024-08" db="EMBL/GenBank/DDBJ databases">
        <authorList>
            <person name="Lu H."/>
        </authorList>
    </citation>
    <scope>NUCLEOTIDE SEQUENCE [LARGE SCALE GENOMIC DNA]</scope>
    <source>
        <strain evidence="9 10">LYH14W</strain>
    </source>
</reference>
<proteinExistence type="predicted"/>
<keyword evidence="10" id="KW-1185">Reference proteome</keyword>
<organism evidence="9 10">
    <name type="scientific">Pelomonas parva</name>
    <dbReference type="NCBI Taxonomy" id="3299032"/>
    <lineage>
        <taxon>Bacteria</taxon>
        <taxon>Pseudomonadati</taxon>
        <taxon>Pseudomonadota</taxon>
        <taxon>Betaproteobacteria</taxon>
        <taxon>Burkholderiales</taxon>
        <taxon>Sphaerotilaceae</taxon>
        <taxon>Roseateles</taxon>
    </lineage>
</organism>
<gene>
    <name evidence="9" type="ORF">ACG00Y_18660</name>
</gene>
<sequence length="374" mass="40342">MTMPAHSDISSAMGAPAVVDDWDDIRLTDIYNAIRPHALRIIGASALSGMLGYGIALLLPPTFTARAVIVSPQQQQNSATATLASLGALTGLGGGGIKSPADQYVSIMQSATVGNRVIDRFKLIEVYEAKFRADALKILGGNTRIAAGKKDGLISLEVDDTDPARASQMANAYVEELRWVTNNLALTEAQQRRAFFEQQLRQTKQSLQTAQSQVQKTGFTAGALKSEPKAAAEAYARTKAEIAAVEVRLSILRKTLTENAPEVQQQTSALSGLRGQLAQLERPAESAGSQDYVSAYREFKYQEALFEVFAKQFELAKLDEAREGTLIQVLDPATPPERRSKPKRSMIALGAAVGAGLALSAFFAFRGVRRIRAS</sequence>
<accession>A0ABW7F779</accession>